<proteinExistence type="predicted"/>
<gene>
    <name evidence="1" type="ORF">PSYPI_43506</name>
</gene>
<protein>
    <submittedName>
        <fullName evidence="1">Uncharacterized protein</fullName>
    </submittedName>
</protein>
<accession>F3GP34</accession>
<evidence type="ECO:0000313" key="2">
    <source>
        <dbReference type="Proteomes" id="UP000004986"/>
    </source>
</evidence>
<dbReference type="HOGENOM" id="CLU_2855171_0_0_6"/>
<reference evidence="1 2" key="1">
    <citation type="journal article" date="2011" name="PLoS Pathog.">
        <title>Dynamic evolution of pathogenicity revealed by sequencing and comparative genomics of 19 Pseudomonas syringae isolates.</title>
        <authorList>
            <person name="Baltrus D.A."/>
            <person name="Nishimura M.T."/>
            <person name="Romanchuk A."/>
            <person name="Chang J.H."/>
            <person name="Mukhtar M.S."/>
            <person name="Cherkis K."/>
            <person name="Roach J."/>
            <person name="Grant S.R."/>
            <person name="Jones C.D."/>
            <person name="Dangl J.L."/>
        </authorList>
    </citation>
    <scope>NUCLEOTIDE SEQUENCE [LARGE SCALE GENOMIC DNA]</scope>
    <source>
        <strain evidence="1 2">1704B</strain>
    </source>
</reference>
<dbReference type="BioCyc" id="PSYR629263:G11X0-7986-MONOMER"/>
<evidence type="ECO:0000313" key="1">
    <source>
        <dbReference type="EMBL" id="EGH48837.1"/>
    </source>
</evidence>
<feature type="non-terminal residue" evidence="1">
    <location>
        <position position="1"/>
    </location>
</feature>
<name>F3GP34_PSESJ</name>
<dbReference type="Proteomes" id="UP000004986">
    <property type="component" value="Unassembled WGS sequence"/>
</dbReference>
<sequence>KNTTTSSTVSDVSDRKAKIAFAVFLSRPGFKLVDIMVRFLSQDFATGQDDQASGRLGRCLLNRLS</sequence>
<comment type="caution">
    <text evidence="1">The sequence shown here is derived from an EMBL/GenBank/DDBJ whole genome shotgun (WGS) entry which is preliminary data.</text>
</comment>
<dbReference type="AlphaFoldDB" id="F3GP34"/>
<keyword evidence="2" id="KW-1185">Reference proteome</keyword>
<dbReference type="EMBL" id="AEAI01003539">
    <property type="protein sequence ID" value="EGH48837.1"/>
    <property type="molecule type" value="Genomic_DNA"/>
</dbReference>
<organism evidence="1 2">
    <name type="scientific">Pseudomonas syringae pv. pisi str. 1704B</name>
    <dbReference type="NCBI Taxonomy" id="629263"/>
    <lineage>
        <taxon>Bacteria</taxon>
        <taxon>Pseudomonadati</taxon>
        <taxon>Pseudomonadota</taxon>
        <taxon>Gammaproteobacteria</taxon>
        <taxon>Pseudomonadales</taxon>
        <taxon>Pseudomonadaceae</taxon>
        <taxon>Pseudomonas</taxon>
        <taxon>Pseudomonas syringae</taxon>
    </lineage>
</organism>